<accession>A0A550JFJ9</accession>
<keyword evidence="5 6" id="KW-0413">Isomerase</keyword>
<dbReference type="EC" id="5.2.1.8" evidence="2"/>
<evidence type="ECO:0000256" key="4">
    <source>
        <dbReference type="ARBA" id="ARBA00023110"/>
    </source>
</evidence>
<organism evidence="8 9">
    <name type="scientific">Trichloromonas acetexigens</name>
    <dbReference type="NCBI Taxonomy" id="38815"/>
    <lineage>
        <taxon>Bacteria</taxon>
        <taxon>Pseudomonadati</taxon>
        <taxon>Thermodesulfobacteriota</taxon>
        <taxon>Desulfuromonadia</taxon>
        <taxon>Desulfuromonadales</taxon>
        <taxon>Trichloromonadaceae</taxon>
        <taxon>Trichloromonas</taxon>
    </lineage>
</organism>
<dbReference type="AlphaFoldDB" id="A0A550JFJ9"/>
<comment type="catalytic activity">
    <reaction evidence="1">
        <text>[protein]-peptidylproline (omega=180) = [protein]-peptidylproline (omega=0)</text>
        <dbReference type="Rhea" id="RHEA:16237"/>
        <dbReference type="Rhea" id="RHEA-COMP:10747"/>
        <dbReference type="Rhea" id="RHEA-COMP:10748"/>
        <dbReference type="ChEBI" id="CHEBI:83833"/>
        <dbReference type="ChEBI" id="CHEBI:83834"/>
        <dbReference type="EC" id="5.2.1.8"/>
    </reaction>
</comment>
<dbReference type="GO" id="GO:0003755">
    <property type="term" value="F:peptidyl-prolyl cis-trans isomerase activity"/>
    <property type="evidence" value="ECO:0007669"/>
    <property type="project" value="UniProtKB-KW"/>
</dbReference>
<dbReference type="OrthoDB" id="14196at2"/>
<dbReference type="InterPro" id="IPR050245">
    <property type="entry name" value="PrsA_foldase"/>
</dbReference>
<evidence type="ECO:0000256" key="3">
    <source>
        <dbReference type="ARBA" id="ARBA00022729"/>
    </source>
</evidence>
<gene>
    <name evidence="8" type="ORF">FL622_09295</name>
</gene>
<dbReference type="PROSITE" id="PS51257">
    <property type="entry name" value="PROKAR_LIPOPROTEIN"/>
    <property type="match status" value="1"/>
</dbReference>
<dbReference type="Gene3D" id="3.10.50.40">
    <property type="match status" value="1"/>
</dbReference>
<feature type="domain" description="PpiC" evidence="7">
    <location>
        <begin position="170"/>
        <end position="259"/>
    </location>
</feature>
<evidence type="ECO:0000256" key="2">
    <source>
        <dbReference type="ARBA" id="ARBA00013194"/>
    </source>
</evidence>
<dbReference type="InterPro" id="IPR000297">
    <property type="entry name" value="PPIase_PpiC"/>
</dbReference>
<evidence type="ECO:0000256" key="6">
    <source>
        <dbReference type="PROSITE-ProRule" id="PRU00278"/>
    </source>
</evidence>
<keyword evidence="4 6" id="KW-0697">Rotamase</keyword>
<dbReference type="PANTHER" id="PTHR47245">
    <property type="entry name" value="PEPTIDYLPROLYL ISOMERASE"/>
    <property type="match status" value="1"/>
</dbReference>
<dbReference type="SUPFAM" id="SSF109998">
    <property type="entry name" value="Triger factor/SurA peptide-binding domain-like"/>
    <property type="match status" value="1"/>
</dbReference>
<reference evidence="8 9" key="1">
    <citation type="submission" date="2019-07" db="EMBL/GenBank/DDBJ databases">
        <title>Insights of Desulfuromonas acetexigens electromicrobiology.</title>
        <authorList>
            <person name="Katuri K."/>
            <person name="Sapireddy V."/>
            <person name="Shaw D.R."/>
            <person name="Saikaly P."/>
        </authorList>
    </citation>
    <scope>NUCLEOTIDE SEQUENCE [LARGE SCALE GENOMIC DNA]</scope>
    <source>
        <strain evidence="8 9">2873</strain>
    </source>
</reference>
<dbReference type="Pfam" id="PF13624">
    <property type="entry name" value="SurA_N_3"/>
    <property type="match status" value="1"/>
</dbReference>
<protein>
    <recommendedName>
        <fullName evidence="2">peptidylprolyl isomerase</fullName>
        <ecNumber evidence="2">5.2.1.8</ecNumber>
    </recommendedName>
</protein>
<dbReference type="InterPro" id="IPR027304">
    <property type="entry name" value="Trigger_fact/SurA_dom_sf"/>
</dbReference>
<dbReference type="SUPFAM" id="SSF54534">
    <property type="entry name" value="FKBP-like"/>
    <property type="match status" value="1"/>
</dbReference>
<dbReference type="Proteomes" id="UP000317155">
    <property type="component" value="Unassembled WGS sequence"/>
</dbReference>
<keyword evidence="9" id="KW-1185">Reference proteome</keyword>
<evidence type="ECO:0000259" key="7">
    <source>
        <dbReference type="PROSITE" id="PS50198"/>
    </source>
</evidence>
<proteinExistence type="predicted"/>
<dbReference type="Pfam" id="PF13145">
    <property type="entry name" value="Rotamase_2"/>
    <property type="match status" value="1"/>
</dbReference>
<dbReference type="InterPro" id="IPR046357">
    <property type="entry name" value="PPIase_dom_sf"/>
</dbReference>
<dbReference type="Gene3D" id="1.10.4030.10">
    <property type="entry name" value="Porin chaperone SurA, peptide-binding domain"/>
    <property type="match status" value="1"/>
</dbReference>
<dbReference type="EMBL" id="VJVV01000005">
    <property type="protein sequence ID" value="TRO81980.1"/>
    <property type="molecule type" value="Genomic_DNA"/>
</dbReference>
<sequence length="309" mass="35182">MVMGRYRVLLLLLFGLMLFGCRERGEASPQVLLKVNGREVSHGEFQERFAKTLPQDQQLGAEERAELERTFLVRIVDRELSLAEAERLAVSLTAAELAAAEAEVRSGYPEEEFHAGLKARGLDEKAWRRELEESLLMEKVARLTVQDEVEVSDDEVSAYYREHAEEFAQPEQVRVRQILVADEAEGQRLLAELQAGVDFAELARRHSLSPDGEEGGDLGFFAQGEMPPEIDSAVWEMAAGDLSGLVQSEYGYHLFQFLERRPALQVSLDESRDKIRARLRERAEEEAYQEWLRGLRERAAISINWSLFD</sequence>
<evidence type="ECO:0000313" key="9">
    <source>
        <dbReference type="Proteomes" id="UP000317155"/>
    </source>
</evidence>
<name>A0A550JFJ9_9BACT</name>
<evidence type="ECO:0000256" key="1">
    <source>
        <dbReference type="ARBA" id="ARBA00000971"/>
    </source>
</evidence>
<evidence type="ECO:0000313" key="8">
    <source>
        <dbReference type="EMBL" id="TRO81980.1"/>
    </source>
</evidence>
<evidence type="ECO:0000256" key="5">
    <source>
        <dbReference type="ARBA" id="ARBA00023235"/>
    </source>
</evidence>
<dbReference type="PROSITE" id="PS50198">
    <property type="entry name" value="PPIC_PPIASE_2"/>
    <property type="match status" value="1"/>
</dbReference>
<comment type="caution">
    <text evidence="8">The sequence shown here is derived from an EMBL/GenBank/DDBJ whole genome shotgun (WGS) entry which is preliminary data.</text>
</comment>
<dbReference type="PANTHER" id="PTHR47245:SF1">
    <property type="entry name" value="FOLDASE PROTEIN PRSA"/>
    <property type="match status" value="1"/>
</dbReference>
<keyword evidence="3" id="KW-0732">Signal</keyword>